<dbReference type="eggNOG" id="COG0784">
    <property type="taxonomic scope" value="Bacteria"/>
</dbReference>
<evidence type="ECO:0000256" key="9">
    <source>
        <dbReference type="ARBA" id="ARBA00022777"/>
    </source>
</evidence>
<dbReference type="EC" id="2.7.13.3" evidence="3"/>
<dbReference type="Gene3D" id="3.30.565.10">
    <property type="entry name" value="Histidine kinase-like ATPase, C-terminal domain"/>
    <property type="match status" value="1"/>
</dbReference>
<dbReference type="SMART" id="SM00388">
    <property type="entry name" value="HisKA"/>
    <property type="match status" value="1"/>
</dbReference>
<dbReference type="EMBL" id="CP000471">
    <property type="protein sequence ID" value="ABK46011.1"/>
    <property type="molecule type" value="Genomic_DNA"/>
</dbReference>
<dbReference type="SUPFAM" id="SSF47384">
    <property type="entry name" value="Homodimeric domain of signal transducing histidine kinase"/>
    <property type="match status" value="1"/>
</dbReference>
<feature type="domain" description="Response regulatory" evidence="20">
    <location>
        <begin position="406"/>
        <end position="528"/>
    </location>
</feature>
<dbReference type="CDD" id="cd00156">
    <property type="entry name" value="REC"/>
    <property type="match status" value="1"/>
</dbReference>
<evidence type="ECO:0000256" key="14">
    <source>
        <dbReference type="ARBA" id="ARBA00064003"/>
    </source>
</evidence>
<dbReference type="InterPro" id="IPR035965">
    <property type="entry name" value="PAS-like_dom_sf"/>
</dbReference>
<dbReference type="AlphaFoldDB" id="A0LDG8"/>
<keyword evidence="11" id="KW-1133">Transmembrane helix</keyword>
<organism evidence="22 23">
    <name type="scientific">Magnetococcus marinus (strain ATCC BAA-1437 / JCM 17883 / MC-1)</name>
    <dbReference type="NCBI Taxonomy" id="156889"/>
    <lineage>
        <taxon>Bacteria</taxon>
        <taxon>Pseudomonadati</taxon>
        <taxon>Pseudomonadota</taxon>
        <taxon>Magnetococcia</taxon>
        <taxon>Magnetococcales</taxon>
        <taxon>Magnetococcaceae</taxon>
        <taxon>Magnetococcus</taxon>
    </lineage>
</organism>
<dbReference type="Pfam" id="PF02518">
    <property type="entry name" value="HATPase_c"/>
    <property type="match status" value="1"/>
</dbReference>
<dbReference type="InterPro" id="IPR036890">
    <property type="entry name" value="HATPase_C_sf"/>
</dbReference>
<feature type="domain" description="HPt" evidence="21">
    <location>
        <begin position="744"/>
        <end position="837"/>
    </location>
</feature>
<dbReference type="InterPro" id="IPR001789">
    <property type="entry name" value="Sig_transdc_resp-reg_receiver"/>
</dbReference>
<reference evidence="22 23" key="2">
    <citation type="journal article" date="2012" name="Int. J. Syst. Evol. Microbiol.">
        <title>Magnetococcus marinus gen. nov., sp. nov., a marine, magnetotactic bacterium that represents a novel lineage (Magnetococcaceae fam. nov.; Magnetococcales ord. nov.) at the base of the Alphaproteobacteria.</title>
        <authorList>
            <person name="Bazylinski D.A."/>
            <person name="Williams T.J."/>
            <person name="Lefevre C.T."/>
            <person name="Berg R.J."/>
            <person name="Zhang C.L."/>
            <person name="Bowser S.S."/>
            <person name="Dean A.J."/>
            <person name="Beveridge T.J."/>
        </authorList>
    </citation>
    <scope>NUCLEOTIDE SEQUENCE [LARGE SCALE GENOMIC DNA]</scope>
    <source>
        <strain evidence="23">ATCC BAA-1437 / JCM 17883 / MC-1</strain>
    </source>
</reference>
<keyword evidence="10" id="KW-0067">ATP-binding</keyword>
<name>A0LDG8_MAGMM</name>
<keyword evidence="9 22" id="KW-0418">Kinase</keyword>
<protein>
    <recommendedName>
        <fullName evidence="15">Sensory/regulatory protein RpfC</fullName>
        <ecNumber evidence="3">2.7.13.3</ecNumber>
    </recommendedName>
</protein>
<dbReference type="Gene3D" id="3.30.450.20">
    <property type="entry name" value="PAS domain"/>
    <property type="match status" value="1"/>
</dbReference>
<feature type="coiled-coil region" evidence="18">
    <location>
        <begin position="136"/>
        <end position="166"/>
    </location>
</feature>
<accession>A0LDG8</accession>
<keyword evidence="7" id="KW-0812">Transmembrane</keyword>
<evidence type="ECO:0000256" key="17">
    <source>
        <dbReference type="PROSITE-ProRule" id="PRU00169"/>
    </source>
</evidence>
<evidence type="ECO:0000256" key="18">
    <source>
        <dbReference type="SAM" id="Coils"/>
    </source>
</evidence>
<dbReference type="FunFam" id="3.30.565.10:FF:000010">
    <property type="entry name" value="Sensor histidine kinase RcsC"/>
    <property type="match status" value="1"/>
</dbReference>
<dbReference type="STRING" id="156889.Mmc1_3526"/>
<dbReference type="InterPro" id="IPR003594">
    <property type="entry name" value="HATPase_dom"/>
</dbReference>
<dbReference type="PANTHER" id="PTHR45339">
    <property type="entry name" value="HYBRID SIGNAL TRANSDUCTION HISTIDINE KINASE J"/>
    <property type="match status" value="1"/>
</dbReference>
<dbReference type="SUPFAM" id="SSF55785">
    <property type="entry name" value="PYP-like sensor domain (PAS domain)"/>
    <property type="match status" value="1"/>
</dbReference>
<dbReference type="HOGENOM" id="CLU_000445_114_15_5"/>
<dbReference type="GO" id="GO:0000155">
    <property type="term" value="F:phosphorelay sensor kinase activity"/>
    <property type="evidence" value="ECO:0007669"/>
    <property type="project" value="InterPro"/>
</dbReference>
<evidence type="ECO:0000259" key="21">
    <source>
        <dbReference type="PROSITE" id="PS50894"/>
    </source>
</evidence>
<feature type="domain" description="Histidine kinase" evidence="19">
    <location>
        <begin position="166"/>
        <end position="387"/>
    </location>
</feature>
<evidence type="ECO:0000256" key="2">
    <source>
        <dbReference type="ARBA" id="ARBA00004651"/>
    </source>
</evidence>
<comment type="catalytic activity">
    <reaction evidence="1">
        <text>ATP + protein L-histidine = ADP + protein N-phospho-L-histidine.</text>
        <dbReference type="EC" id="2.7.13.3"/>
    </reaction>
</comment>
<evidence type="ECO:0000256" key="12">
    <source>
        <dbReference type="ARBA" id="ARBA00023012"/>
    </source>
</evidence>
<dbReference type="SUPFAM" id="SSF55874">
    <property type="entry name" value="ATPase domain of HSP90 chaperone/DNA topoisomerase II/histidine kinase"/>
    <property type="match status" value="1"/>
</dbReference>
<comment type="subunit">
    <text evidence="14">At low DSF concentrations, interacts with RpfF.</text>
</comment>
<dbReference type="Pfam" id="PF01627">
    <property type="entry name" value="Hpt"/>
    <property type="match status" value="1"/>
</dbReference>
<dbReference type="OrthoDB" id="9810730at2"/>
<sequence>MYDLENTLMRQALELNGLGTIILDPQQTIVFWNAWMERGSQMFAAHVLGSKLLDVFPELQGSRLDRAVVSALRTGLPTMLSHRLNPTPFPLETASKNEELGQRMSQMVQIKAIRNEAGERYCVILIHDITNTVSREQMLRNQARELHSAKDEAQQANRAKSDFLANMSHEIRTPMNAIIGMSHLALKTDLNAKQRDYVGKIHDSALLLLGIINDILDFSKIEAGKLSMESVAFYLDDVLSNVANLVSMKVEEKGLEISFQVDRGVPLHLVGDPLRLGQILINLVNNAVKFTEQGNIVVAITAELDCESHVVVQFQVRDSGIGMTKQQIDRLFQAFSQADSSTTRRYGGSGLGLSICKRLVGMMDGDIWVESQPGRGSQFTFTAQLVSQRQDRRRFRLPSMHLVGLRVLVVDDNPVVRQILVESLAIFSFCVEALATVEEVIEALGQAIARGEPYGLVVLAGRFGGKGGVALAGEINRCYPQLTLPKMVLVGASERDDVVAMAGAQLVELFVTKPITQTILFEGVLEVLGYVVQAQQHAGGRDRTREKRVLSGCQILLVEDNEINQQVACELLQGEGVTVVVANSGQQAVDRVLSGERFDAVLMDIQMPGMDGYEATQVIRKQPQFSDLPIIAMTANAMAGDRERCLAAGMNDHIGKPIQPKLLFETLGRYVIKGDGVVEAGNKGILLPPIELTPLDGSVTTPLPPPVLPAAVGRAAMISPRAGAVPERLDGVDMEKGLVHVGGNEALYVKILKEIGERYKDVVVEIQGLFAARHFAQAIQLVHTYKGLTGTIGAMALSQSAAQLEEALKAGAYERLPQLLGDFSQLAERLNVALLPMVGVANVQALPSGAEQAGLEEGLLALGALIRDGDAEALDRVKQLRGMAAGQVYQPLMAQLESELDEYEFERAKVTYHHLLAQLK</sequence>
<dbReference type="PRINTS" id="PR00344">
    <property type="entry name" value="BCTRLSENSOR"/>
</dbReference>
<dbReference type="CDD" id="cd16922">
    <property type="entry name" value="HATPase_EvgS-ArcB-TorS-like"/>
    <property type="match status" value="1"/>
</dbReference>
<evidence type="ECO:0000313" key="22">
    <source>
        <dbReference type="EMBL" id="ABK46011.1"/>
    </source>
</evidence>
<dbReference type="eggNOG" id="COG2205">
    <property type="taxonomic scope" value="Bacteria"/>
</dbReference>
<evidence type="ECO:0000256" key="7">
    <source>
        <dbReference type="ARBA" id="ARBA00022692"/>
    </source>
</evidence>
<dbReference type="InterPro" id="IPR008207">
    <property type="entry name" value="Sig_transdc_His_kin_Hpt_dom"/>
</dbReference>
<dbReference type="eggNOG" id="COG2198">
    <property type="taxonomic scope" value="Bacteria"/>
</dbReference>
<dbReference type="PROSITE" id="PS50109">
    <property type="entry name" value="HIS_KIN"/>
    <property type="match status" value="1"/>
</dbReference>
<comment type="caution">
    <text evidence="17">Lacks conserved residue(s) required for the propagation of feature annotation.</text>
</comment>
<evidence type="ECO:0000256" key="4">
    <source>
        <dbReference type="ARBA" id="ARBA00022475"/>
    </source>
</evidence>
<dbReference type="PROSITE" id="PS50894">
    <property type="entry name" value="HPT"/>
    <property type="match status" value="1"/>
</dbReference>
<dbReference type="SMART" id="SM00387">
    <property type="entry name" value="HATPase_c"/>
    <property type="match status" value="1"/>
</dbReference>
<dbReference type="Gene3D" id="1.20.120.160">
    <property type="entry name" value="HPT domain"/>
    <property type="match status" value="1"/>
</dbReference>
<dbReference type="Gene3D" id="1.10.287.130">
    <property type="match status" value="1"/>
</dbReference>
<dbReference type="InterPro" id="IPR005467">
    <property type="entry name" value="His_kinase_dom"/>
</dbReference>
<evidence type="ECO:0000256" key="10">
    <source>
        <dbReference type="ARBA" id="ARBA00022840"/>
    </source>
</evidence>
<evidence type="ECO:0000256" key="5">
    <source>
        <dbReference type="ARBA" id="ARBA00022553"/>
    </source>
</evidence>
<dbReference type="GO" id="GO:0005524">
    <property type="term" value="F:ATP binding"/>
    <property type="evidence" value="ECO:0007669"/>
    <property type="project" value="UniProtKB-KW"/>
</dbReference>
<dbReference type="InterPro" id="IPR036097">
    <property type="entry name" value="HisK_dim/P_sf"/>
</dbReference>
<reference evidence="23" key="1">
    <citation type="journal article" date="2009" name="Appl. Environ. Microbiol.">
        <title>Complete genome sequence of the chemolithoautotrophic marine magnetotactic coccus strain MC-1.</title>
        <authorList>
            <person name="Schubbe S."/>
            <person name="Williams T.J."/>
            <person name="Xie G."/>
            <person name="Kiss H.E."/>
            <person name="Brettin T.S."/>
            <person name="Martinez D."/>
            <person name="Ross C.A."/>
            <person name="Schuler D."/>
            <person name="Cox B.L."/>
            <person name="Nealson K.H."/>
            <person name="Bazylinski D.A."/>
        </authorList>
    </citation>
    <scope>NUCLEOTIDE SEQUENCE [LARGE SCALE GENOMIC DNA]</scope>
    <source>
        <strain evidence="23">ATCC BAA-1437 / JCM 17883 / MC-1</strain>
    </source>
</reference>
<evidence type="ECO:0000256" key="1">
    <source>
        <dbReference type="ARBA" id="ARBA00000085"/>
    </source>
</evidence>
<gene>
    <name evidence="22" type="ordered locus">Mmc1_3526</name>
</gene>
<keyword evidence="4" id="KW-1003">Cell membrane</keyword>
<keyword evidence="6" id="KW-0808">Transferase</keyword>
<dbReference type="InterPro" id="IPR036641">
    <property type="entry name" value="HPT_dom_sf"/>
</dbReference>
<dbReference type="InterPro" id="IPR003661">
    <property type="entry name" value="HisK_dim/P_dom"/>
</dbReference>
<feature type="modified residue" description="Phosphohistidine" evidence="16">
    <location>
        <position position="783"/>
    </location>
</feature>
<evidence type="ECO:0000256" key="8">
    <source>
        <dbReference type="ARBA" id="ARBA00022741"/>
    </source>
</evidence>
<keyword evidence="5 17" id="KW-0597">Phosphoprotein</keyword>
<dbReference type="CDD" id="cd17546">
    <property type="entry name" value="REC_hyHK_CKI1_RcsC-like"/>
    <property type="match status" value="1"/>
</dbReference>
<feature type="domain" description="Response regulatory" evidence="20">
    <location>
        <begin position="554"/>
        <end position="671"/>
    </location>
</feature>
<dbReference type="CDD" id="cd00082">
    <property type="entry name" value="HisKA"/>
    <property type="match status" value="1"/>
</dbReference>
<evidence type="ECO:0000256" key="15">
    <source>
        <dbReference type="ARBA" id="ARBA00068150"/>
    </source>
</evidence>
<dbReference type="SUPFAM" id="SSF52172">
    <property type="entry name" value="CheY-like"/>
    <property type="match status" value="2"/>
</dbReference>
<dbReference type="SUPFAM" id="SSF47226">
    <property type="entry name" value="Histidine-containing phosphotransfer domain, HPT domain"/>
    <property type="match status" value="1"/>
</dbReference>
<dbReference type="FunFam" id="1.10.287.130:FF:000002">
    <property type="entry name" value="Two-component osmosensing histidine kinase"/>
    <property type="match status" value="1"/>
</dbReference>
<evidence type="ECO:0000259" key="20">
    <source>
        <dbReference type="PROSITE" id="PS50110"/>
    </source>
</evidence>
<dbReference type="RefSeq" id="WP_011715067.1">
    <property type="nucleotide sequence ID" value="NC_008576.1"/>
</dbReference>
<evidence type="ECO:0000259" key="19">
    <source>
        <dbReference type="PROSITE" id="PS50109"/>
    </source>
</evidence>
<dbReference type="PANTHER" id="PTHR45339:SF1">
    <property type="entry name" value="HYBRID SIGNAL TRANSDUCTION HISTIDINE KINASE J"/>
    <property type="match status" value="1"/>
</dbReference>
<evidence type="ECO:0000256" key="6">
    <source>
        <dbReference type="ARBA" id="ARBA00022679"/>
    </source>
</evidence>
<dbReference type="InterPro" id="IPR011006">
    <property type="entry name" value="CheY-like_superfamily"/>
</dbReference>
<dbReference type="Proteomes" id="UP000002586">
    <property type="component" value="Chromosome"/>
</dbReference>
<keyword evidence="23" id="KW-1185">Reference proteome</keyword>
<dbReference type="Pfam" id="PF00512">
    <property type="entry name" value="HisKA"/>
    <property type="match status" value="1"/>
</dbReference>
<dbReference type="Pfam" id="PF00072">
    <property type="entry name" value="Response_reg"/>
    <property type="match status" value="1"/>
</dbReference>
<evidence type="ECO:0000256" key="3">
    <source>
        <dbReference type="ARBA" id="ARBA00012438"/>
    </source>
</evidence>
<evidence type="ECO:0000313" key="23">
    <source>
        <dbReference type="Proteomes" id="UP000002586"/>
    </source>
</evidence>
<dbReference type="Gene3D" id="3.40.50.2300">
    <property type="match status" value="2"/>
</dbReference>
<keyword evidence="12" id="KW-0902">Two-component regulatory system</keyword>
<keyword evidence="13" id="KW-0472">Membrane</keyword>
<feature type="modified residue" description="4-aspartylphosphate" evidence="17">
    <location>
        <position position="604"/>
    </location>
</feature>
<evidence type="ECO:0000256" key="11">
    <source>
        <dbReference type="ARBA" id="ARBA00022989"/>
    </source>
</evidence>
<evidence type="ECO:0000256" key="16">
    <source>
        <dbReference type="PROSITE-ProRule" id="PRU00110"/>
    </source>
</evidence>
<keyword evidence="8" id="KW-0547">Nucleotide-binding</keyword>
<dbReference type="InterPro" id="IPR004358">
    <property type="entry name" value="Sig_transdc_His_kin-like_C"/>
</dbReference>
<dbReference type="GO" id="GO:0005886">
    <property type="term" value="C:plasma membrane"/>
    <property type="evidence" value="ECO:0007669"/>
    <property type="project" value="UniProtKB-SubCell"/>
</dbReference>
<proteinExistence type="predicted"/>
<dbReference type="KEGG" id="mgm:Mmc1_3526"/>
<comment type="subcellular location">
    <subcellularLocation>
        <location evidence="2">Cell membrane</location>
        <topology evidence="2">Multi-pass membrane protein</topology>
    </subcellularLocation>
</comment>
<dbReference type="SMART" id="SM00448">
    <property type="entry name" value="REC"/>
    <property type="match status" value="2"/>
</dbReference>
<keyword evidence="18" id="KW-0175">Coiled coil</keyword>
<dbReference type="PROSITE" id="PS50110">
    <property type="entry name" value="RESPONSE_REGULATORY"/>
    <property type="match status" value="2"/>
</dbReference>
<evidence type="ECO:0000256" key="13">
    <source>
        <dbReference type="ARBA" id="ARBA00023136"/>
    </source>
</evidence>